<keyword evidence="12" id="KW-1185">Reference proteome</keyword>
<dbReference type="InterPro" id="IPR011053">
    <property type="entry name" value="Single_hybrid_motif"/>
</dbReference>
<evidence type="ECO:0000256" key="7">
    <source>
        <dbReference type="ARBA" id="ARBA00023160"/>
    </source>
</evidence>
<dbReference type="Gene3D" id="2.40.50.100">
    <property type="match status" value="1"/>
</dbReference>
<evidence type="ECO:0000313" key="11">
    <source>
        <dbReference type="EMBL" id="GLR53574.1"/>
    </source>
</evidence>
<dbReference type="Proteomes" id="UP001156702">
    <property type="component" value="Unassembled WGS sequence"/>
</dbReference>
<evidence type="ECO:0000256" key="5">
    <source>
        <dbReference type="ARBA" id="ARBA00022832"/>
    </source>
</evidence>
<gene>
    <name evidence="11" type="ORF">GCM10007923_47900</name>
</gene>
<dbReference type="PANTHER" id="PTHR45266">
    <property type="entry name" value="OXALOACETATE DECARBOXYLASE ALPHA CHAIN"/>
    <property type="match status" value="1"/>
</dbReference>
<dbReference type="PROSITE" id="PS50968">
    <property type="entry name" value="BIOTINYL_LIPOYL"/>
    <property type="match status" value="1"/>
</dbReference>
<evidence type="ECO:0000313" key="12">
    <source>
        <dbReference type="Proteomes" id="UP001156702"/>
    </source>
</evidence>
<keyword evidence="6 9" id="KW-0443">Lipid metabolism</keyword>
<dbReference type="EMBL" id="BSOP01000042">
    <property type="protein sequence ID" value="GLR53574.1"/>
    <property type="molecule type" value="Genomic_DNA"/>
</dbReference>
<accession>A0ABQ5ZS80</accession>
<evidence type="ECO:0000256" key="2">
    <source>
        <dbReference type="ARBA" id="ARBA00005194"/>
    </source>
</evidence>
<dbReference type="NCBIfam" id="TIGR00531">
    <property type="entry name" value="BCCP"/>
    <property type="match status" value="1"/>
</dbReference>
<dbReference type="InterPro" id="IPR001249">
    <property type="entry name" value="AcCoA_biotinCC"/>
</dbReference>
<keyword evidence="8 9" id="KW-0092">Biotin</keyword>
<dbReference type="InterPro" id="IPR001882">
    <property type="entry name" value="Biotin_BS"/>
</dbReference>
<evidence type="ECO:0000256" key="4">
    <source>
        <dbReference type="ARBA" id="ARBA00022516"/>
    </source>
</evidence>
<dbReference type="PROSITE" id="PS00188">
    <property type="entry name" value="BIOTIN"/>
    <property type="match status" value="1"/>
</dbReference>
<keyword evidence="7 9" id="KW-0275">Fatty acid biosynthesis</keyword>
<keyword evidence="5 9" id="KW-0276">Fatty acid metabolism</keyword>
<proteinExistence type="predicted"/>
<evidence type="ECO:0000256" key="9">
    <source>
        <dbReference type="RuleBase" id="RU364072"/>
    </source>
</evidence>
<comment type="function">
    <text evidence="1 9">This protein is a component of the acetyl coenzyme A carboxylase complex; first, biotin carboxylase catalyzes the carboxylation of the carrier protein and then the transcarboxylase transfers the carboxyl group to form malonyl-CoA.</text>
</comment>
<dbReference type="CDD" id="cd06850">
    <property type="entry name" value="biotinyl_domain"/>
    <property type="match status" value="1"/>
</dbReference>
<dbReference type="Pfam" id="PF00364">
    <property type="entry name" value="Biotin_lipoyl"/>
    <property type="match status" value="1"/>
</dbReference>
<dbReference type="PANTHER" id="PTHR45266:SF3">
    <property type="entry name" value="OXALOACETATE DECARBOXYLASE ALPHA CHAIN"/>
    <property type="match status" value="1"/>
</dbReference>
<evidence type="ECO:0000256" key="1">
    <source>
        <dbReference type="ARBA" id="ARBA00003761"/>
    </source>
</evidence>
<organism evidence="11 12">
    <name type="scientific">Shinella yambaruensis</name>
    <dbReference type="NCBI Taxonomy" id="415996"/>
    <lineage>
        <taxon>Bacteria</taxon>
        <taxon>Pseudomonadati</taxon>
        <taxon>Pseudomonadota</taxon>
        <taxon>Alphaproteobacteria</taxon>
        <taxon>Hyphomicrobiales</taxon>
        <taxon>Rhizobiaceae</taxon>
        <taxon>Shinella</taxon>
    </lineage>
</organism>
<dbReference type="InterPro" id="IPR000089">
    <property type="entry name" value="Biotin_lipoyl"/>
</dbReference>
<comment type="pathway">
    <text evidence="2 9">Lipid metabolism; fatty acid biosynthesis.</text>
</comment>
<evidence type="ECO:0000256" key="8">
    <source>
        <dbReference type="ARBA" id="ARBA00023267"/>
    </source>
</evidence>
<keyword evidence="4 9" id="KW-0444">Lipid biosynthesis</keyword>
<name>A0ABQ5ZS80_9HYPH</name>
<evidence type="ECO:0000256" key="3">
    <source>
        <dbReference type="ARBA" id="ARBA00017562"/>
    </source>
</evidence>
<dbReference type="PRINTS" id="PR01071">
    <property type="entry name" value="ACOABIOTINCC"/>
</dbReference>
<evidence type="ECO:0000259" key="10">
    <source>
        <dbReference type="PROSITE" id="PS50968"/>
    </source>
</evidence>
<protein>
    <recommendedName>
        <fullName evidence="3 9">Biotin carboxyl carrier protein of acetyl-CoA carboxylase</fullName>
    </recommendedName>
</protein>
<evidence type="ECO:0000256" key="6">
    <source>
        <dbReference type="ARBA" id="ARBA00023098"/>
    </source>
</evidence>
<dbReference type="InterPro" id="IPR050709">
    <property type="entry name" value="Biotin_Carboxyl_Carrier/Decarb"/>
</dbReference>
<feature type="domain" description="Lipoyl-binding" evidence="10">
    <location>
        <begin position="89"/>
        <end position="165"/>
    </location>
</feature>
<reference evidence="12" key="1">
    <citation type="journal article" date="2019" name="Int. J. Syst. Evol. Microbiol.">
        <title>The Global Catalogue of Microorganisms (GCM) 10K type strain sequencing project: providing services to taxonomists for standard genome sequencing and annotation.</title>
        <authorList>
            <consortium name="The Broad Institute Genomics Platform"/>
            <consortium name="The Broad Institute Genome Sequencing Center for Infectious Disease"/>
            <person name="Wu L."/>
            <person name="Ma J."/>
        </authorList>
    </citation>
    <scope>NUCLEOTIDE SEQUENCE [LARGE SCALE GENOMIC DNA]</scope>
    <source>
        <strain evidence="12">NBRC 102122</strain>
    </source>
</reference>
<dbReference type="SUPFAM" id="SSF51230">
    <property type="entry name" value="Single hybrid motif"/>
    <property type="match status" value="1"/>
</dbReference>
<sequence length="167" mass="17911">MDNEAIKEVNAILKWINVADDVKDFYLKVGEVEISLSRNENSSFFADSKIAKESAAAPVQAVPAPPAVAPAVQPAAQAPAAYEQPAENEVVIKAPMVGTFYAASKPGAPAFVNVGDRVKSDTVLCIVEVMKLMNNVEAKVEGVITKILVENEQPVEYGQPLMVIRTN</sequence>
<comment type="caution">
    <text evidence="11">The sequence shown here is derived from an EMBL/GenBank/DDBJ whole genome shotgun (WGS) entry which is preliminary data.</text>
</comment>